<name>E0E2G0_9FIRM</name>
<gene>
    <name evidence="1" type="ORF">HMPREF0634_1290</name>
</gene>
<protein>
    <recommendedName>
        <fullName evidence="3">DUF3793 family protein</fullName>
    </recommendedName>
</protein>
<sequence>MADVKFENILAYYCSPVLTGAKVSNLVSISKKELPDYRRLVQYYNKRFEKYDIKINPICECGQRILVFVYKQSQLYQYLRMSDVNTILEDYGYSSSWSLNKYIATLKTRMSRGDFPHEIGAFLGYPVSDILGFIENNGKNYKYSGYWKVYGDAEEAKALFEKYDRSRCMMMEKMSCGECLENILGQFKNQLYIA</sequence>
<dbReference type="InterPro" id="IPR024523">
    <property type="entry name" value="DUF3793"/>
</dbReference>
<dbReference type="OrthoDB" id="5393676at2"/>
<dbReference type="EMBL" id="ADGQ01000035">
    <property type="protein sequence ID" value="EFM64965.1"/>
    <property type="molecule type" value="Genomic_DNA"/>
</dbReference>
<evidence type="ECO:0000313" key="2">
    <source>
        <dbReference type="Proteomes" id="UP000003244"/>
    </source>
</evidence>
<evidence type="ECO:0000313" key="1">
    <source>
        <dbReference type="EMBL" id="EFM64965.1"/>
    </source>
</evidence>
<evidence type="ECO:0008006" key="3">
    <source>
        <dbReference type="Google" id="ProtNLM"/>
    </source>
</evidence>
<comment type="caution">
    <text evidence="1">The sequence shown here is derived from an EMBL/GenBank/DDBJ whole genome shotgun (WGS) entry which is preliminary data.</text>
</comment>
<dbReference type="AlphaFoldDB" id="E0E2G0"/>
<reference evidence="1 2" key="1">
    <citation type="submission" date="2010-08" db="EMBL/GenBank/DDBJ databases">
        <authorList>
            <person name="Harkins D.M."/>
            <person name="Madupu R."/>
            <person name="Durkin A.S."/>
            <person name="Torralba M."/>
            <person name="Methe B."/>
            <person name="Sutton G.G."/>
            <person name="Nelson K.E."/>
        </authorList>
    </citation>
    <scope>NUCLEOTIDE SEQUENCE [LARGE SCALE GENOMIC DNA]</scope>
    <source>
        <strain evidence="1 2">DSM 17678</strain>
    </source>
</reference>
<dbReference type="Pfam" id="PF12672">
    <property type="entry name" value="DUF3793"/>
    <property type="match status" value="1"/>
</dbReference>
<organism evidence="1 2">
    <name type="scientific">Peptostreptococcus stomatis DSM 17678</name>
    <dbReference type="NCBI Taxonomy" id="596315"/>
    <lineage>
        <taxon>Bacteria</taxon>
        <taxon>Bacillati</taxon>
        <taxon>Bacillota</taxon>
        <taxon>Clostridia</taxon>
        <taxon>Peptostreptococcales</taxon>
        <taxon>Peptostreptococcaceae</taxon>
        <taxon>Peptostreptococcus</taxon>
    </lineage>
</organism>
<dbReference type="GeneID" id="84800409"/>
<accession>E0E2G0</accession>
<dbReference type="STRING" id="596315.HMPREF0634_1290"/>
<proteinExistence type="predicted"/>
<dbReference type="Proteomes" id="UP000003244">
    <property type="component" value="Unassembled WGS sequence"/>
</dbReference>
<dbReference type="eggNOG" id="ENOG5032SGE">
    <property type="taxonomic scope" value="Bacteria"/>
</dbReference>
<dbReference type="RefSeq" id="WP_007789104.1">
    <property type="nucleotide sequence ID" value="NZ_ADGQ01000035.1"/>
</dbReference>
<keyword evidence="2" id="KW-1185">Reference proteome</keyword>